<proteinExistence type="predicted"/>
<keyword evidence="1" id="KW-0472">Membrane</keyword>
<feature type="transmembrane region" description="Helical" evidence="1">
    <location>
        <begin position="109"/>
        <end position="125"/>
    </location>
</feature>
<sequence>MKLIKVNKKDALAFSAIILSILICSIIQMNLFWDKDLVLTGDDIGFHLNRVFGLAEAIKTSHYPFYIDSTFLNGYGYAANWFYPNLFLFPMAILLNLGYSLVVSYKTYIIIYTIATACVTYYCTYKMSKKVTSSSFMTILYVFSLYRAFDVYQRAALGESLAFIFLPVILYGIYEILYGQKKKWYILTIGFTGIIYTHVLSSVLAFCMLLLFLLLSIHRLREDKTKIIYFVVAGGVTILLSAFFIFPMVEQMASNTFYLNTYTLTTPSNTTYSLGTLWRSITLYYKDSSIIGLGYVLFLPLIYRFKIKKKNTIINFADKCLLIAMIFLLMTTNYFPWQHFHTLDVIQFTFRLFALVTLLMAFSCSIYVGYSVKKKYHSIGLLFIVLSLSISNASTIAQYYKDFRIHDKNQFRGEQTFKDSYNIGAGSEYLPSVTKIDVLKSRKKDEVKTKNRTTKLSHIVKDGNELYIHFDAKNKDILELPMIYYKGYEVKINNKIVPIKMSNNGLIEVPIQGKGKMEISYPGTGIQKFSFYTSITTFILLMIFILLRSIIRNKEQQHSGDSIMKYA</sequence>
<feature type="transmembrane region" description="Helical" evidence="1">
    <location>
        <begin position="316"/>
        <end position="336"/>
    </location>
</feature>
<feature type="transmembrane region" description="Helical" evidence="1">
    <location>
        <begin position="184"/>
        <end position="215"/>
    </location>
</feature>
<feature type="transmembrane region" description="Helical" evidence="1">
    <location>
        <begin position="283"/>
        <end position="304"/>
    </location>
</feature>
<organism evidence="2 3">
    <name type="scientific">Bacillus bruguierae</name>
    <dbReference type="NCBI Taxonomy" id="3127667"/>
    <lineage>
        <taxon>Bacteria</taxon>
        <taxon>Bacillati</taxon>
        <taxon>Bacillota</taxon>
        <taxon>Bacilli</taxon>
        <taxon>Bacillales</taxon>
        <taxon>Bacillaceae</taxon>
        <taxon>Bacillus</taxon>
    </lineage>
</organism>
<evidence type="ECO:0000256" key="1">
    <source>
        <dbReference type="SAM" id="Phobius"/>
    </source>
</evidence>
<feature type="transmembrane region" description="Helical" evidence="1">
    <location>
        <begin position="348"/>
        <end position="368"/>
    </location>
</feature>
<name>A0ABU8FKT6_9BACI</name>
<keyword evidence="3" id="KW-1185">Reference proteome</keyword>
<dbReference type="EMBL" id="JBAWSX010000012">
    <property type="protein sequence ID" value="MEI4803287.1"/>
    <property type="molecule type" value="Genomic_DNA"/>
</dbReference>
<dbReference type="PANTHER" id="PTHR38454:SF1">
    <property type="entry name" value="INTEGRAL MEMBRANE PROTEIN"/>
    <property type="match status" value="1"/>
</dbReference>
<dbReference type="RefSeq" id="WP_336473651.1">
    <property type="nucleotide sequence ID" value="NZ_JBAWSX010000012.1"/>
</dbReference>
<dbReference type="InterPro" id="IPR018580">
    <property type="entry name" value="Uncharacterised_YfhO"/>
</dbReference>
<evidence type="ECO:0000313" key="3">
    <source>
        <dbReference type="Proteomes" id="UP001372526"/>
    </source>
</evidence>
<feature type="transmembrane region" description="Helical" evidence="1">
    <location>
        <begin position="529"/>
        <end position="547"/>
    </location>
</feature>
<evidence type="ECO:0000313" key="2">
    <source>
        <dbReference type="EMBL" id="MEI4803287.1"/>
    </source>
</evidence>
<feature type="transmembrane region" description="Helical" evidence="1">
    <location>
        <begin position="227"/>
        <end position="249"/>
    </location>
</feature>
<keyword evidence="1" id="KW-1133">Transmembrane helix</keyword>
<reference evidence="2 3" key="1">
    <citation type="submission" date="2024-01" db="EMBL/GenBank/DDBJ databases">
        <title>Seven novel Bacillus-like species.</title>
        <authorList>
            <person name="Liu G."/>
        </authorList>
    </citation>
    <scope>NUCLEOTIDE SEQUENCE [LARGE SCALE GENOMIC DNA]</scope>
    <source>
        <strain evidence="2 3">FJAT-51639</strain>
    </source>
</reference>
<feature type="transmembrane region" description="Helical" evidence="1">
    <location>
        <begin position="131"/>
        <end position="149"/>
    </location>
</feature>
<accession>A0ABU8FKT6</accession>
<feature type="transmembrane region" description="Helical" evidence="1">
    <location>
        <begin position="161"/>
        <end position="178"/>
    </location>
</feature>
<comment type="caution">
    <text evidence="2">The sequence shown here is derived from an EMBL/GenBank/DDBJ whole genome shotgun (WGS) entry which is preliminary data.</text>
</comment>
<feature type="transmembrane region" description="Helical" evidence="1">
    <location>
        <begin position="12"/>
        <end position="33"/>
    </location>
</feature>
<feature type="transmembrane region" description="Helical" evidence="1">
    <location>
        <begin position="81"/>
        <end position="102"/>
    </location>
</feature>
<feature type="transmembrane region" description="Helical" evidence="1">
    <location>
        <begin position="380"/>
        <end position="400"/>
    </location>
</feature>
<protein>
    <submittedName>
        <fullName evidence="2">6-pyruvoyl-tetrahydropterin synthase-related protein</fullName>
    </submittedName>
</protein>
<dbReference type="PANTHER" id="PTHR38454">
    <property type="entry name" value="INTEGRAL MEMBRANE PROTEIN-RELATED"/>
    <property type="match status" value="1"/>
</dbReference>
<keyword evidence="1" id="KW-0812">Transmembrane</keyword>
<dbReference type="Proteomes" id="UP001372526">
    <property type="component" value="Unassembled WGS sequence"/>
</dbReference>
<gene>
    <name evidence="2" type="ORF">WAZ07_18740</name>
</gene>